<dbReference type="RefSeq" id="WP_111591624.1">
    <property type="nucleotide sequence ID" value="NZ_QLMA01000002.1"/>
</dbReference>
<dbReference type="Proteomes" id="UP000249819">
    <property type="component" value="Unassembled WGS sequence"/>
</dbReference>
<keyword evidence="3" id="KW-1185">Reference proteome</keyword>
<sequence>MKHLLLLLVIMITGGKLLAQTPAISQRTYYTNIEIAGQTRDDWAEDYILLHPAYNGVLLGQWTVMGRISAVRGGEASWNRKWSVEVNTSSSYNSDRGSLVSYNEPAKLVTLNYNGTKYLAIQIAKSSSLYGFSFTGWVEWFTLKLVMGTDVSNVQDFQDYDPITIPKSLVVDNSGRTLATLANPNIYKNNAVIINTSTSGMQISAPSTVENLFAGGHHLEFVSPNYTGGMGISVGQNNSAFLQAFSPTLENGSIFLNPNGGSIGIGVHDAKGHKLAVGGDIIAEKIVVKNQQNWPDFVFEKDYQLPSLQEVATYINAHKHLPEMPTAVEIKESGIDLETINARLLQKVEELTLYLIQLDKENKALKEEVKEIKATLKK</sequence>
<keyword evidence="1" id="KW-0175">Coiled coil</keyword>
<evidence type="ECO:0000313" key="2">
    <source>
        <dbReference type="EMBL" id="RAJ86009.1"/>
    </source>
</evidence>
<dbReference type="OrthoDB" id="680331at2"/>
<evidence type="ECO:0000256" key="1">
    <source>
        <dbReference type="SAM" id="Coils"/>
    </source>
</evidence>
<proteinExistence type="predicted"/>
<evidence type="ECO:0000313" key="3">
    <source>
        <dbReference type="Proteomes" id="UP000249819"/>
    </source>
</evidence>
<feature type="coiled-coil region" evidence="1">
    <location>
        <begin position="348"/>
        <end position="378"/>
    </location>
</feature>
<accession>A0A327W670</accession>
<reference evidence="2 3" key="1">
    <citation type="submission" date="2018-06" db="EMBL/GenBank/DDBJ databases">
        <title>Genomic Encyclopedia of Archaeal and Bacterial Type Strains, Phase II (KMG-II): from individual species to whole genera.</title>
        <authorList>
            <person name="Goeker M."/>
        </authorList>
    </citation>
    <scope>NUCLEOTIDE SEQUENCE [LARGE SCALE GENOMIC DNA]</scope>
    <source>
        <strain evidence="2 3">DSM 29821</strain>
    </source>
</reference>
<dbReference type="AlphaFoldDB" id="A0A327W670"/>
<protein>
    <submittedName>
        <fullName evidence="2">Uncharacterized protein</fullName>
    </submittedName>
</protein>
<gene>
    <name evidence="2" type="ORF">CLV59_102717</name>
</gene>
<comment type="caution">
    <text evidence="2">The sequence shown here is derived from an EMBL/GenBank/DDBJ whole genome shotgun (WGS) entry which is preliminary data.</text>
</comment>
<dbReference type="EMBL" id="QLMA01000002">
    <property type="protein sequence ID" value="RAJ86009.1"/>
    <property type="molecule type" value="Genomic_DNA"/>
</dbReference>
<organism evidence="2 3">
    <name type="scientific">Chitinophaga dinghuensis</name>
    <dbReference type="NCBI Taxonomy" id="1539050"/>
    <lineage>
        <taxon>Bacteria</taxon>
        <taxon>Pseudomonadati</taxon>
        <taxon>Bacteroidota</taxon>
        <taxon>Chitinophagia</taxon>
        <taxon>Chitinophagales</taxon>
        <taxon>Chitinophagaceae</taxon>
        <taxon>Chitinophaga</taxon>
    </lineage>
</organism>
<name>A0A327W670_9BACT</name>